<evidence type="ECO:0000256" key="4">
    <source>
        <dbReference type="SAM" id="MobiDB-lite"/>
    </source>
</evidence>
<dbReference type="PROSITE" id="PS50294">
    <property type="entry name" value="WD_REPEATS_REGION"/>
    <property type="match status" value="1"/>
</dbReference>
<dbReference type="PROSITE" id="PS50082">
    <property type="entry name" value="WD_REPEATS_2"/>
    <property type="match status" value="1"/>
</dbReference>
<keyword evidence="2" id="KW-0677">Repeat</keyword>
<keyword evidence="1 3" id="KW-0853">WD repeat</keyword>
<dbReference type="Gene3D" id="2.130.10.10">
    <property type="entry name" value="YVTN repeat-like/Quinoprotein amine dehydrogenase"/>
    <property type="match status" value="1"/>
</dbReference>
<accession>A0AAN8WLC4</accession>
<dbReference type="Pfam" id="PF23414">
    <property type="entry name" value="Beta-prop_EML_2"/>
    <property type="match status" value="1"/>
</dbReference>
<feature type="compositionally biased region" description="Polar residues" evidence="4">
    <location>
        <begin position="212"/>
        <end position="229"/>
    </location>
</feature>
<evidence type="ECO:0000256" key="1">
    <source>
        <dbReference type="ARBA" id="ARBA00022574"/>
    </source>
</evidence>
<sequence>MEDCTTQNNINQQHNITVWIDYVLPWGLWAIRPGAGEQLFYEAPLGTRHVIPEATSTELAWEPPMTCVLDETVEGIWAPEMDLTDINALATAYTLPVMVSASDDEGLVRLFRWPCKGGFKRHRQYRAHSSHVTNVKWTFDDSLVVSTGGADTSVIVWQVRNNSAAEGDITSPDTDSLELAGRVDDLPLEELTMTDLEAAGLEDEDLLSASQASVNLKTRTRKSASQNSASKRRPNSRVTSAFLRERMRSLPSLTMDDETIYDPPTKNLVLL</sequence>
<dbReference type="InterPro" id="IPR001680">
    <property type="entry name" value="WD40_rpt"/>
</dbReference>
<dbReference type="InterPro" id="IPR050630">
    <property type="entry name" value="WD_repeat_EMAP"/>
</dbReference>
<proteinExistence type="predicted"/>
<evidence type="ECO:0000256" key="2">
    <source>
        <dbReference type="ARBA" id="ARBA00022737"/>
    </source>
</evidence>
<reference evidence="6 7" key="1">
    <citation type="submission" date="2023-11" db="EMBL/GenBank/DDBJ databases">
        <title>Halocaridina rubra genome assembly.</title>
        <authorList>
            <person name="Smith C."/>
        </authorList>
    </citation>
    <scope>NUCLEOTIDE SEQUENCE [LARGE SCALE GENOMIC DNA]</scope>
    <source>
        <strain evidence="6">EP-1</strain>
        <tissue evidence="6">Whole</tissue>
    </source>
</reference>
<keyword evidence="7" id="KW-1185">Reference proteome</keyword>
<feature type="repeat" description="WD" evidence="3">
    <location>
        <begin position="125"/>
        <end position="167"/>
    </location>
</feature>
<evidence type="ECO:0000313" key="7">
    <source>
        <dbReference type="Proteomes" id="UP001381693"/>
    </source>
</evidence>
<evidence type="ECO:0000259" key="5">
    <source>
        <dbReference type="Pfam" id="PF23414"/>
    </source>
</evidence>
<feature type="region of interest" description="Disordered" evidence="4">
    <location>
        <begin position="212"/>
        <end position="241"/>
    </location>
</feature>
<dbReference type="SUPFAM" id="SSF50978">
    <property type="entry name" value="WD40 repeat-like"/>
    <property type="match status" value="1"/>
</dbReference>
<evidence type="ECO:0000256" key="3">
    <source>
        <dbReference type="PROSITE-ProRule" id="PRU00221"/>
    </source>
</evidence>
<dbReference type="EMBL" id="JAXCGZ010017420">
    <property type="protein sequence ID" value="KAK7068131.1"/>
    <property type="molecule type" value="Genomic_DNA"/>
</dbReference>
<dbReference type="Proteomes" id="UP001381693">
    <property type="component" value="Unassembled WGS sequence"/>
</dbReference>
<dbReference type="InterPro" id="IPR055442">
    <property type="entry name" value="Beta-prop_EML-like_2nd"/>
</dbReference>
<dbReference type="InterPro" id="IPR015943">
    <property type="entry name" value="WD40/YVTN_repeat-like_dom_sf"/>
</dbReference>
<comment type="caution">
    <text evidence="6">The sequence shown here is derived from an EMBL/GenBank/DDBJ whole genome shotgun (WGS) entry which is preliminary data.</text>
</comment>
<dbReference type="GO" id="GO:0008017">
    <property type="term" value="F:microtubule binding"/>
    <property type="evidence" value="ECO:0007669"/>
    <property type="project" value="TreeGrafter"/>
</dbReference>
<protein>
    <submittedName>
        <fullName evidence="6">Echinoderm microtubule-associated protein-like 5</fullName>
    </submittedName>
</protein>
<feature type="domain" description="EML-like second beta-propeller" evidence="5">
    <location>
        <begin position="33"/>
        <end position="159"/>
    </location>
</feature>
<evidence type="ECO:0000313" key="6">
    <source>
        <dbReference type="EMBL" id="KAK7068131.1"/>
    </source>
</evidence>
<name>A0AAN8WLC4_HALRR</name>
<dbReference type="AlphaFoldDB" id="A0AAN8WLC4"/>
<dbReference type="PANTHER" id="PTHR13720:SF33">
    <property type="entry name" value="HELP DOMAIN-CONTAINING PROTEIN"/>
    <property type="match status" value="1"/>
</dbReference>
<dbReference type="InterPro" id="IPR036322">
    <property type="entry name" value="WD40_repeat_dom_sf"/>
</dbReference>
<dbReference type="PANTHER" id="PTHR13720">
    <property type="entry name" value="WD-40 REPEAT PROTEIN"/>
    <property type="match status" value="1"/>
</dbReference>
<organism evidence="6 7">
    <name type="scientific">Halocaridina rubra</name>
    <name type="common">Hawaiian red shrimp</name>
    <dbReference type="NCBI Taxonomy" id="373956"/>
    <lineage>
        <taxon>Eukaryota</taxon>
        <taxon>Metazoa</taxon>
        <taxon>Ecdysozoa</taxon>
        <taxon>Arthropoda</taxon>
        <taxon>Crustacea</taxon>
        <taxon>Multicrustacea</taxon>
        <taxon>Malacostraca</taxon>
        <taxon>Eumalacostraca</taxon>
        <taxon>Eucarida</taxon>
        <taxon>Decapoda</taxon>
        <taxon>Pleocyemata</taxon>
        <taxon>Caridea</taxon>
        <taxon>Atyoidea</taxon>
        <taxon>Atyidae</taxon>
        <taxon>Halocaridina</taxon>
    </lineage>
</organism>
<gene>
    <name evidence="6" type="primary">EML5_3</name>
    <name evidence="6" type="ORF">SK128_025076</name>
</gene>